<evidence type="ECO:0000259" key="1">
    <source>
        <dbReference type="Pfam" id="PF00534"/>
    </source>
</evidence>
<protein>
    <submittedName>
        <fullName evidence="3">Glycosyl transferase family 1</fullName>
    </submittedName>
</protein>
<sequence>MSTSLKGLKIALIGPIAPPAGGMSNQTRQLHQLLLQEGADVEFVAVNAPYQPAWVTNIPLLRAVFRLIPYLYRCYRACGKVQLVHIMANSGWSWHLFAAPAIWAARMRGTPVIVNYRGGHADSFFAKSWRFVSWSLRKASAVMVPSVFLQQVFAKYQTADTAIPVAIVPNILDQQLFYPKPAATESTSALAAPHFIVTRNLEHIYDVATSLAAFALIVKEFPAATLTIAGSGPLLAELQQQVQQLNLQQKVHFSGRLNTEQMAQLYRSADLMLNSSLVDNSPNSIIEALACGVPVISSNVGGISHLVSHRQDALLFNPGDHQALYLLASELLQSPALRQQLVANGLKNSQRFHWSTVRQSLALQYQAAINRREQAIG</sequence>
<dbReference type="RefSeq" id="WP_189482746.1">
    <property type="nucleotide sequence ID" value="NZ_BMYR01000007.1"/>
</dbReference>
<evidence type="ECO:0000313" key="3">
    <source>
        <dbReference type="EMBL" id="GGW62642.1"/>
    </source>
</evidence>
<feature type="domain" description="Glycosyltransferase subfamily 4-like N-terminal" evidence="2">
    <location>
        <begin position="22"/>
        <end position="156"/>
    </location>
</feature>
<dbReference type="InterPro" id="IPR050194">
    <property type="entry name" value="Glycosyltransferase_grp1"/>
</dbReference>
<accession>A0ABQ2WMN3</accession>
<dbReference type="InterPro" id="IPR001296">
    <property type="entry name" value="Glyco_trans_1"/>
</dbReference>
<name>A0ABQ2WMN3_9ALTE</name>
<dbReference type="PANTHER" id="PTHR45947">
    <property type="entry name" value="SULFOQUINOVOSYL TRANSFERASE SQD2"/>
    <property type="match status" value="1"/>
</dbReference>
<keyword evidence="3" id="KW-0808">Transferase</keyword>
<dbReference type="Gene3D" id="3.40.50.2000">
    <property type="entry name" value="Glycogen Phosphorylase B"/>
    <property type="match status" value="2"/>
</dbReference>
<keyword evidence="4" id="KW-1185">Reference proteome</keyword>
<dbReference type="InterPro" id="IPR028098">
    <property type="entry name" value="Glyco_trans_4-like_N"/>
</dbReference>
<evidence type="ECO:0000259" key="2">
    <source>
        <dbReference type="Pfam" id="PF13579"/>
    </source>
</evidence>
<dbReference type="Pfam" id="PF13579">
    <property type="entry name" value="Glyco_trans_4_4"/>
    <property type="match status" value="1"/>
</dbReference>
<dbReference type="Pfam" id="PF00534">
    <property type="entry name" value="Glycos_transf_1"/>
    <property type="match status" value="1"/>
</dbReference>
<evidence type="ECO:0000313" key="4">
    <source>
        <dbReference type="Proteomes" id="UP000634667"/>
    </source>
</evidence>
<organism evidence="3 4">
    <name type="scientific">Alishewanella tabrizica</name>
    <dbReference type="NCBI Taxonomy" id="671278"/>
    <lineage>
        <taxon>Bacteria</taxon>
        <taxon>Pseudomonadati</taxon>
        <taxon>Pseudomonadota</taxon>
        <taxon>Gammaproteobacteria</taxon>
        <taxon>Alteromonadales</taxon>
        <taxon>Alteromonadaceae</taxon>
        <taxon>Alishewanella</taxon>
    </lineage>
</organism>
<dbReference type="PANTHER" id="PTHR45947:SF3">
    <property type="entry name" value="SULFOQUINOVOSYL TRANSFERASE SQD2"/>
    <property type="match status" value="1"/>
</dbReference>
<proteinExistence type="predicted"/>
<gene>
    <name evidence="3" type="ORF">GCM10008111_18260</name>
</gene>
<reference evidence="4" key="1">
    <citation type="journal article" date="2019" name="Int. J. Syst. Evol. Microbiol.">
        <title>The Global Catalogue of Microorganisms (GCM) 10K type strain sequencing project: providing services to taxonomists for standard genome sequencing and annotation.</title>
        <authorList>
            <consortium name="The Broad Institute Genomics Platform"/>
            <consortium name="The Broad Institute Genome Sequencing Center for Infectious Disease"/>
            <person name="Wu L."/>
            <person name="Ma J."/>
        </authorList>
    </citation>
    <scope>NUCLEOTIDE SEQUENCE [LARGE SCALE GENOMIC DNA]</scope>
    <source>
        <strain evidence="4">KCTC 23723</strain>
    </source>
</reference>
<feature type="domain" description="Glycosyl transferase family 1" evidence="1">
    <location>
        <begin position="195"/>
        <end position="346"/>
    </location>
</feature>
<dbReference type="CDD" id="cd03801">
    <property type="entry name" value="GT4_PimA-like"/>
    <property type="match status" value="1"/>
</dbReference>
<comment type="caution">
    <text evidence="3">The sequence shown here is derived from an EMBL/GenBank/DDBJ whole genome shotgun (WGS) entry which is preliminary data.</text>
</comment>
<dbReference type="GO" id="GO:0016740">
    <property type="term" value="F:transferase activity"/>
    <property type="evidence" value="ECO:0007669"/>
    <property type="project" value="UniProtKB-KW"/>
</dbReference>
<dbReference type="Proteomes" id="UP000634667">
    <property type="component" value="Unassembled WGS sequence"/>
</dbReference>
<dbReference type="SUPFAM" id="SSF53756">
    <property type="entry name" value="UDP-Glycosyltransferase/glycogen phosphorylase"/>
    <property type="match status" value="1"/>
</dbReference>
<dbReference type="EMBL" id="BMYR01000007">
    <property type="protein sequence ID" value="GGW62642.1"/>
    <property type="molecule type" value="Genomic_DNA"/>
</dbReference>